<protein>
    <submittedName>
        <fullName evidence="2">Uncharacterized protein</fullName>
    </submittedName>
</protein>
<gene>
    <name evidence="2" type="ORF">NESM_000560100</name>
</gene>
<accession>A0AAW0ERB4</accession>
<dbReference type="Proteomes" id="UP001430356">
    <property type="component" value="Unassembled WGS sequence"/>
</dbReference>
<evidence type="ECO:0000313" key="3">
    <source>
        <dbReference type="Proteomes" id="UP001430356"/>
    </source>
</evidence>
<proteinExistence type="predicted"/>
<feature type="region of interest" description="Disordered" evidence="1">
    <location>
        <begin position="1"/>
        <end position="31"/>
    </location>
</feature>
<sequence length="80" mass="8181">MLATAGHTVAAPPHDSPAETSTSGDGGGAAAAPAMMVSDIDVLIHHAHRTHRAAQKTLRLHEDIAVLPSCAFRISGAPHT</sequence>
<comment type="caution">
    <text evidence="2">The sequence shown here is derived from an EMBL/GenBank/DDBJ whole genome shotgun (WGS) entry which is preliminary data.</text>
</comment>
<name>A0AAW0ERB4_9TRYP</name>
<evidence type="ECO:0000256" key="1">
    <source>
        <dbReference type="SAM" id="MobiDB-lite"/>
    </source>
</evidence>
<keyword evidence="3" id="KW-1185">Reference proteome</keyword>
<dbReference type="AlphaFoldDB" id="A0AAW0ERB4"/>
<evidence type="ECO:0000313" key="2">
    <source>
        <dbReference type="EMBL" id="KAK7196245.1"/>
    </source>
</evidence>
<dbReference type="EMBL" id="JAECZO010000071">
    <property type="protein sequence ID" value="KAK7196245.1"/>
    <property type="molecule type" value="Genomic_DNA"/>
</dbReference>
<reference evidence="2 3" key="1">
    <citation type="journal article" date="2021" name="MBio">
        <title>A New Model Trypanosomatid, Novymonas esmeraldas: Genomic Perception of Its 'Candidatus Pandoraea novymonadis' Endosymbiont.</title>
        <authorList>
            <person name="Zakharova A."/>
            <person name="Saura A."/>
            <person name="Butenko A."/>
            <person name="Podesvova L."/>
            <person name="Warmusova S."/>
            <person name="Kostygov A.Y."/>
            <person name="Nenarokova A."/>
            <person name="Lukes J."/>
            <person name="Opperdoes F.R."/>
            <person name="Yurchenko V."/>
        </authorList>
    </citation>
    <scope>NUCLEOTIDE SEQUENCE [LARGE SCALE GENOMIC DNA]</scope>
    <source>
        <strain evidence="2 3">E262AT.01</strain>
    </source>
</reference>
<organism evidence="2 3">
    <name type="scientific">Novymonas esmeraldas</name>
    <dbReference type="NCBI Taxonomy" id="1808958"/>
    <lineage>
        <taxon>Eukaryota</taxon>
        <taxon>Discoba</taxon>
        <taxon>Euglenozoa</taxon>
        <taxon>Kinetoplastea</taxon>
        <taxon>Metakinetoplastina</taxon>
        <taxon>Trypanosomatida</taxon>
        <taxon>Trypanosomatidae</taxon>
        <taxon>Novymonas</taxon>
    </lineage>
</organism>